<feature type="region of interest" description="Disordered" evidence="1">
    <location>
        <begin position="240"/>
        <end position="278"/>
    </location>
</feature>
<accession>A0ABN9A1Q7</accession>
<gene>
    <name evidence="2" type="ORF">MRATA1EN1_LOCUS27313</name>
</gene>
<name>A0ABN9A1Q7_RANTA</name>
<keyword evidence="3" id="KW-1185">Reference proteome</keyword>
<dbReference type="Proteomes" id="UP001176941">
    <property type="component" value="Chromosome 7"/>
</dbReference>
<dbReference type="EMBL" id="OX459943">
    <property type="protein sequence ID" value="CAI9178351.1"/>
    <property type="molecule type" value="Genomic_DNA"/>
</dbReference>
<feature type="region of interest" description="Disordered" evidence="1">
    <location>
        <begin position="1"/>
        <end position="20"/>
    </location>
</feature>
<evidence type="ECO:0000313" key="2">
    <source>
        <dbReference type="EMBL" id="CAI9178351.1"/>
    </source>
</evidence>
<sequence>MVRPRLRGPLAPGPPPPPRHRSILWGPHLELLEKAQLTNVEEGRVNRVYHNLCTGKASQWDAIFPRIPECMTARPASGAQTANAGPKVCRCWGSPSVSRPCFLGTGPPVPLIGCRLRTRLRDRRLGPQVARLNAGHREAPAAWGPAPWVLGPACWPGLRQLARAAAAGWVGSFQVPGRGLGLSLSSGSWPLIHTAAAAHIPPGPVVSRGCDLCLLLPPGGPQARPAYTCPCALSLLQHQPSARPPPAHPAPDLAHSIPHPTRAPSQPCPLRLGLDVRS</sequence>
<organism evidence="2 3">
    <name type="scientific">Rangifer tarandus platyrhynchus</name>
    <name type="common">Svalbard reindeer</name>
    <dbReference type="NCBI Taxonomy" id="3082113"/>
    <lineage>
        <taxon>Eukaryota</taxon>
        <taxon>Metazoa</taxon>
        <taxon>Chordata</taxon>
        <taxon>Craniata</taxon>
        <taxon>Vertebrata</taxon>
        <taxon>Euteleostomi</taxon>
        <taxon>Mammalia</taxon>
        <taxon>Eutheria</taxon>
        <taxon>Laurasiatheria</taxon>
        <taxon>Artiodactyla</taxon>
        <taxon>Ruminantia</taxon>
        <taxon>Pecora</taxon>
        <taxon>Cervidae</taxon>
        <taxon>Odocoileinae</taxon>
        <taxon>Rangifer</taxon>
    </lineage>
</organism>
<reference evidence="2" key="1">
    <citation type="submission" date="2023-04" db="EMBL/GenBank/DDBJ databases">
        <authorList>
            <consortium name="ELIXIR-Norway"/>
        </authorList>
    </citation>
    <scope>NUCLEOTIDE SEQUENCE [LARGE SCALE GENOMIC DNA]</scope>
</reference>
<evidence type="ECO:0000313" key="3">
    <source>
        <dbReference type="Proteomes" id="UP001176941"/>
    </source>
</evidence>
<protein>
    <submittedName>
        <fullName evidence="2">Uncharacterized protein</fullName>
    </submittedName>
</protein>
<evidence type="ECO:0000256" key="1">
    <source>
        <dbReference type="SAM" id="MobiDB-lite"/>
    </source>
</evidence>
<proteinExistence type="predicted"/>